<protein>
    <submittedName>
        <fullName evidence="1">Phage tail assembly chaperone</fullName>
    </submittedName>
</protein>
<dbReference type="AlphaFoldDB" id="A0A7C1NVW3"/>
<proteinExistence type="predicted"/>
<dbReference type="Pfam" id="PF09550">
    <property type="entry name" value="Phage_TAC_6"/>
    <property type="match status" value="1"/>
</dbReference>
<evidence type="ECO:0000313" key="1">
    <source>
        <dbReference type="EMBL" id="HEB45635.1"/>
    </source>
</evidence>
<sequence>MTLGLSRLRLSPDVFWGLSLPELAAMAAAFGEPAGLSRGEVEALMRQFPD</sequence>
<comment type="caution">
    <text evidence="1">The sequence shown here is derived from an EMBL/GenBank/DDBJ whole genome shotgun (WGS) entry which is preliminary data.</text>
</comment>
<organism evidence="1">
    <name type="scientific">Agrobacterium albertimagni</name>
    <dbReference type="NCBI Taxonomy" id="147266"/>
    <lineage>
        <taxon>Bacteria</taxon>
        <taxon>Pseudomonadati</taxon>
        <taxon>Pseudomonadota</taxon>
        <taxon>Alphaproteobacteria</taxon>
        <taxon>Hyphomicrobiales</taxon>
        <taxon>Rhizobiaceae</taxon>
        <taxon>Rhizobium/Agrobacterium group</taxon>
        <taxon>Agrobacterium</taxon>
    </lineage>
</organism>
<dbReference type="InterPro" id="IPR019056">
    <property type="entry name" value="Phage_TAC_6"/>
</dbReference>
<reference evidence="1" key="1">
    <citation type="journal article" date="2020" name="mSystems">
        <title>Genome- and Community-Level Interaction Insights into Carbon Utilization and Element Cycling Functions of Hydrothermarchaeota in Hydrothermal Sediment.</title>
        <authorList>
            <person name="Zhou Z."/>
            <person name="Liu Y."/>
            <person name="Xu W."/>
            <person name="Pan J."/>
            <person name="Luo Z.H."/>
            <person name="Li M."/>
        </authorList>
    </citation>
    <scope>NUCLEOTIDE SEQUENCE [LARGE SCALE GENOMIC DNA]</scope>
    <source>
        <strain evidence="1">SpSt-243</strain>
    </source>
</reference>
<gene>
    <name evidence="1" type="ORF">ENP70_18525</name>
</gene>
<accession>A0A7C1NVW3</accession>
<dbReference type="EMBL" id="DSKI01000950">
    <property type="protein sequence ID" value="HEB45635.1"/>
    <property type="molecule type" value="Genomic_DNA"/>
</dbReference>
<name>A0A7C1NVW3_9HYPH</name>